<evidence type="ECO:0000256" key="1">
    <source>
        <dbReference type="ARBA" id="ARBA00006594"/>
    </source>
</evidence>
<dbReference type="InterPro" id="IPR029063">
    <property type="entry name" value="SAM-dependent_MTases_sf"/>
</dbReference>
<evidence type="ECO:0000256" key="5">
    <source>
        <dbReference type="SAM" id="MobiDB-lite"/>
    </source>
</evidence>
<evidence type="ECO:0000313" key="7">
    <source>
        <dbReference type="EMBL" id="WZE38013.1"/>
    </source>
</evidence>
<dbReference type="Gene3D" id="3.40.50.150">
    <property type="entry name" value="Vaccinia Virus protein VP39"/>
    <property type="match status" value="1"/>
</dbReference>
<dbReference type="PRINTS" id="PR00506">
    <property type="entry name" value="D21N6MTFRASE"/>
</dbReference>
<dbReference type="InterPro" id="IPR002941">
    <property type="entry name" value="DNA_methylase_N4/N6"/>
</dbReference>
<evidence type="ECO:0000256" key="3">
    <source>
        <dbReference type="ARBA" id="ARBA00022679"/>
    </source>
</evidence>
<keyword evidence="3 7" id="KW-0808">Transferase</keyword>
<gene>
    <name evidence="7" type="ORF">EKO22_01710</name>
</gene>
<dbReference type="EC" id="2.1.1.-" evidence="7"/>
<dbReference type="GO" id="GO:0032259">
    <property type="term" value="P:methylation"/>
    <property type="evidence" value="ECO:0007669"/>
    <property type="project" value="UniProtKB-KW"/>
</dbReference>
<dbReference type="RefSeq" id="WP_228382994.1">
    <property type="nucleotide sequence ID" value="NZ_CP034671.2"/>
</dbReference>
<comment type="similarity">
    <text evidence="1">Belongs to the N(4)/N(6)-methyltransferase family.</text>
</comment>
<proteinExistence type="inferred from homology"/>
<dbReference type="AlphaFoldDB" id="A0AAU6R4U7"/>
<dbReference type="PANTHER" id="PTHR13370">
    <property type="entry name" value="RNA METHYLASE-RELATED"/>
    <property type="match status" value="1"/>
</dbReference>
<keyword evidence="4" id="KW-0949">S-adenosyl-L-methionine</keyword>
<sequence length="643" mass="73509">MADQLNLPNTQPLTTVEGYQFEPIKGYPMLHWKGKRPFTSTQYYPAQIKEVHGAEVEGWRSKIYWGDNLQVMSHLLKEFRGKVNLVYIDPPFDSKADYKRKIQLKNISTTNNLTAFEEKQYTDIWSNDEYLQFMYERLILIRELLSESGSIYLHCDYRKSHLLRSVLDEIFSPEKLLNEIIWEYRTGGVSDKFFARKHDSILVYKKGEDYQFNCLEEKTYIPTLANRTFAVEELGAKVDEKGCPNCGLKGQWYKMSKMRDVWAVTPLFRNSQERLDYPTQKPEALLERIIRASSNPDDIVFDCFMGSGTTQAVAMKLGRRFIGADINLGAVQITTKRLLGVAEELENQAQSAKVLQLPIPQAASKLRLIDGGKEAGLGDTSRAADSGGTYSTAEDEAEADLEQTAEPTTYYTGFEVYNVNHYDVFRNPLEAKDLLLEALEVNRLTQGNLFDGEKDGRMVKIMPVNRIATRADLNELIAGFDYKAFEKRYQEHPHAPVEKITLICMGHEPDLAAQLKKEVKPFELDVEVVDILRDKQEIQFKRDSEASIVVKGNELVIEAFYPMNLLGKLSLQQENVEDWRELVESVMIDWNYDGAIFQPLQVDIPSKNELVSGRYPIPDDAGTIRIKITDLLSESLEVEVEHG</sequence>
<dbReference type="REBASE" id="375980">
    <property type="entry name" value="M.Sel11802ORF9260P"/>
</dbReference>
<dbReference type="GO" id="GO:0003677">
    <property type="term" value="F:DNA binding"/>
    <property type="evidence" value="ECO:0007669"/>
    <property type="project" value="InterPro"/>
</dbReference>
<dbReference type="GO" id="GO:0005737">
    <property type="term" value="C:cytoplasm"/>
    <property type="evidence" value="ECO:0007669"/>
    <property type="project" value="TreeGrafter"/>
</dbReference>
<dbReference type="EMBL" id="CP034671">
    <property type="protein sequence ID" value="WZE38013.1"/>
    <property type="molecule type" value="Genomic_DNA"/>
</dbReference>
<organism evidence="7">
    <name type="scientific">Synechococcus elongatus PCC 11802</name>
    <dbReference type="NCBI Taxonomy" id="2283154"/>
    <lineage>
        <taxon>Bacteria</taxon>
        <taxon>Bacillati</taxon>
        <taxon>Cyanobacteriota</taxon>
        <taxon>Cyanophyceae</taxon>
        <taxon>Synechococcales</taxon>
        <taxon>Synechococcaceae</taxon>
        <taxon>Synechococcus</taxon>
    </lineage>
</organism>
<dbReference type="PANTHER" id="PTHR13370:SF3">
    <property type="entry name" value="TRNA (GUANINE(10)-N2)-METHYLTRANSFERASE HOMOLOG"/>
    <property type="match status" value="1"/>
</dbReference>
<feature type="domain" description="DNA methylase N-4/N-6" evidence="6">
    <location>
        <begin position="83"/>
        <end position="335"/>
    </location>
</feature>
<dbReference type="InterPro" id="IPR002052">
    <property type="entry name" value="DNA_methylase_N6_adenine_CS"/>
</dbReference>
<dbReference type="PROSITE" id="PS00092">
    <property type="entry name" value="N6_MTASE"/>
    <property type="match status" value="1"/>
</dbReference>
<dbReference type="Pfam" id="PF01555">
    <property type="entry name" value="N6_N4_Mtase"/>
    <property type="match status" value="1"/>
</dbReference>
<feature type="region of interest" description="Disordered" evidence="5">
    <location>
        <begin position="377"/>
        <end position="401"/>
    </location>
</feature>
<keyword evidence="2 7" id="KW-0489">Methyltransferase</keyword>
<name>A0AAU6R4U7_SYNEL</name>
<evidence type="ECO:0000256" key="2">
    <source>
        <dbReference type="ARBA" id="ARBA00022603"/>
    </source>
</evidence>
<protein>
    <submittedName>
        <fullName evidence="7">Site-specific DNA-methyltransferase</fullName>
        <ecNumber evidence="7">2.1.1.-</ecNumber>
    </submittedName>
</protein>
<dbReference type="GO" id="GO:0008170">
    <property type="term" value="F:N-methyltransferase activity"/>
    <property type="evidence" value="ECO:0007669"/>
    <property type="project" value="InterPro"/>
</dbReference>
<evidence type="ECO:0000259" key="6">
    <source>
        <dbReference type="Pfam" id="PF01555"/>
    </source>
</evidence>
<dbReference type="SUPFAM" id="SSF53335">
    <property type="entry name" value="S-adenosyl-L-methionine-dependent methyltransferases"/>
    <property type="match status" value="1"/>
</dbReference>
<reference evidence="7" key="1">
    <citation type="submission" date="2024-01" db="EMBL/GenBank/DDBJ databases">
        <title>Synechococcus elongatus PCC 11802, a close yet different native of Synechococcus elongatus PCC 11801.</title>
        <authorList>
            <person name="Jaiswal D."/>
            <person name="Sengupta A."/>
            <person name="Sengupta S."/>
            <person name="Pakrasi H.B."/>
            <person name="Wangikar P."/>
        </authorList>
    </citation>
    <scope>NUCLEOTIDE SEQUENCE</scope>
    <source>
        <strain evidence="7">PCC 11802</strain>
    </source>
</reference>
<accession>A0AAU6R4U7</accession>
<dbReference type="InterPro" id="IPR002295">
    <property type="entry name" value="N4/N6-MTase_EcoPI_Mod-like"/>
</dbReference>
<evidence type="ECO:0000256" key="4">
    <source>
        <dbReference type="ARBA" id="ARBA00022691"/>
    </source>
</evidence>